<dbReference type="WBParaSite" id="MhA1_Contig1005.frz3.gene7">
    <property type="protein sequence ID" value="MhA1_Contig1005.frz3.gene7"/>
    <property type="gene ID" value="MhA1_Contig1005.frz3.gene7"/>
</dbReference>
<evidence type="ECO:0000256" key="2">
    <source>
        <dbReference type="ARBA" id="ARBA00009430"/>
    </source>
</evidence>
<dbReference type="GO" id="GO:0003677">
    <property type="term" value="F:DNA binding"/>
    <property type="evidence" value="ECO:0007669"/>
    <property type="project" value="InterPro"/>
</dbReference>
<accession>A0A1I8AY13</accession>
<dbReference type="InterPro" id="IPR009668">
    <property type="entry name" value="RNA_pol-assoc_fac_A49-like"/>
</dbReference>
<comment type="subcellular location">
    <subcellularLocation>
        <location evidence="1">Nucleus</location>
        <location evidence="1">Nucleolus</location>
    </subcellularLocation>
</comment>
<evidence type="ECO:0000256" key="4">
    <source>
        <dbReference type="ARBA" id="ARBA00023163"/>
    </source>
</evidence>
<dbReference type="GO" id="GO:0005730">
    <property type="term" value="C:nucleolus"/>
    <property type="evidence" value="ECO:0007669"/>
    <property type="project" value="UniProtKB-SubCell"/>
</dbReference>
<feature type="compositionally biased region" description="Low complexity" evidence="6">
    <location>
        <begin position="21"/>
        <end position="31"/>
    </location>
</feature>
<evidence type="ECO:0000256" key="1">
    <source>
        <dbReference type="ARBA" id="ARBA00004604"/>
    </source>
</evidence>
<comment type="similarity">
    <text evidence="2">Belongs to the eukaryotic RPA49/POLR1E RNA polymerase subunit family.</text>
</comment>
<dbReference type="Proteomes" id="UP000095281">
    <property type="component" value="Unplaced"/>
</dbReference>
<dbReference type="GO" id="GO:0006351">
    <property type="term" value="P:DNA-templated transcription"/>
    <property type="evidence" value="ECO:0007669"/>
    <property type="project" value="InterPro"/>
</dbReference>
<reference evidence="8" key="1">
    <citation type="submission" date="2016-11" db="UniProtKB">
        <authorList>
            <consortium name="WormBaseParasite"/>
        </authorList>
    </citation>
    <scope>IDENTIFICATION</scope>
</reference>
<keyword evidence="5" id="KW-0539">Nucleus</keyword>
<dbReference type="AlphaFoldDB" id="A0A1I8AY13"/>
<feature type="compositionally biased region" description="Polar residues" evidence="6">
    <location>
        <begin position="1"/>
        <end position="20"/>
    </location>
</feature>
<sequence length="366" mass="40618">MLNISSSSNKSGRNVFSTPQSGSTPNSISSSIPSAKLAVGIGKRVRDIVAIFPQGEPVEPSKLCFSEHLNRVDKKVFTMTSLASTEFSSKPLHIDHLGIEETPGNGFEYVLAVVDRRTGRPIEFKPAALVSFQPRFKPGEELLSGRKRKIATDYSHDFSMSFDEMKSERNNLTKSFGSAKNNKKLEAHIRRSITNETLDAMSTTAFSSPNTSIIKKEEFEDGDSPSLEDDKSKLLSIFEKGSSGMLPLPNYNAKLPSDVYKIDQFLPDNFEQFKSEYETEAIQFFRSVDSFHYLVNSGVSPLVAKRVGIPSRYANPGIRCTIALKMITLSRFIQLRIAKLVGPPSKDSALVESLSKKGSFGRRKRN</sequence>
<proteinExistence type="inferred from homology"/>
<dbReference type="Pfam" id="PF06870">
    <property type="entry name" value="RNA_pol_I_A49"/>
    <property type="match status" value="1"/>
</dbReference>
<dbReference type="GO" id="GO:0000428">
    <property type="term" value="C:DNA-directed RNA polymerase complex"/>
    <property type="evidence" value="ECO:0007669"/>
    <property type="project" value="UniProtKB-KW"/>
</dbReference>
<protein>
    <submittedName>
        <fullName evidence="8">CABIT domain-containing protein</fullName>
    </submittedName>
</protein>
<evidence type="ECO:0000313" key="7">
    <source>
        <dbReference type="Proteomes" id="UP000095281"/>
    </source>
</evidence>
<keyword evidence="4" id="KW-0804">Transcription</keyword>
<name>A0A1I8AY13_MELHA</name>
<evidence type="ECO:0000256" key="6">
    <source>
        <dbReference type="SAM" id="MobiDB-lite"/>
    </source>
</evidence>
<evidence type="ECO:0000313" key="8">
    <source>
        <dbReference type="WBParaSite" id="MhA1_Contig1005.frz3.gene7"/>
    </source>
</evidence>
<keyword evidence="7" id="KW-1185">Reference proteome</keyword>
<feature type="region of interest" description="Disordered" evidence="6">
    <location>
        <begin position="1"/>
        <end position="31"/>
    </location>
</feature>
<keyword evidence="3" id="KW-0240">DNA-directed RNA polymerase</keyword>
<evidence type="ECO:0000256" key="5">
    <source>
        <dbReference type="ARBA" id="ARBA00023242"/>
    </source>
</evidence>
<organism evidence="7 8">
    <name type="scientific">Meloidogyne hapla</name>
    <name type="common">Root-knot nematode worm</name>
    <dbReference type="NCBI Taxonomy" id="6305"/>
    <lineage>
        <taxon>Eukaryota</taxon>
        <taxon>Metazoa</taxon>
        <taxon>Ecdysozoa</taxon>
        <taxon>Nematoda</taxon>
        <taxon>Chromadorea</taxon>
        <taxon>Rhabditida</taxon>
        <taxon>Tylenchina</taxon>
        <taxon>Tylenchomorpha</taxon>
        <taxon>Tylenchoidea</taxon>
        <taxon>Meloidogynidae</taxon>
        <taxon>Meloidogyninae</taxon>
        <taxon>Meloidogyne</taxon>
    </lineage>
</organism>
<evidence type="ECO:0000256" key="3">
    <source>
        <dbReference type="ARBA" id="ARBA00022478"/>
    </source>
</evidence>